<evidence type="ECO:0000313" key="2">
    <source>
        <dbReference type="EMBL" id="SBS80348.1"/>
    </source>
</evidence>
<sequence>MIKKINPSAVPAIKWRIKANNGKPENFILKTLIEKLVNIKKENKSFNCVGFYDFLLGKYGSYFSMEDCFKLFYLQNKDFFFSKKLMRHICVSINNASIFSILKIKKEYIIDHIYNCNIYKYKCKFQNEYYHFTHNLLLLCCLQLCSPTILEKLNEDQKKIMKLKHLHIKYQPNSYIQLFHSKNVNRKKTSDNIDYFLKLYKCFSRNKILPFSFLNKHLYHSLYITSSNVFAGNSLYNSIFKEEPFLSSLNVHLLHNKEMSFPKTHHISEILFYLSKNNLYFYYDSLLKTYFYRILIYTHSWASDKEDEITDIHFNIQNEFLKKEEETLDNIIVSLINFLSSAYVMNTVKSNVTTVVLCIYISLTLLNLVYKRHFSCFNWSQFNPFRSETKKNDFFLVTRENGVSLCTLSFIKKCMLLIYVINDIIPEVYADFMHKQPKCNNEIANATKYVKRNEQLMTVQIEGYTDNRSSRKIDGKRNNPYGDNICKSVDKSINQNAKFFLEELFFKHKLNFLHFIQLPFLKLLHYQIYFYTQCNKINGIVNAKKSALEKEIFFNLQQYLEKRFPEYICQLGRDSSSMFFTVDIEICRKDKPK</sequence>
<accession>A0A1A8VHH9</accession>
<reference evidence="1" key="1">
    <citation type="submission" date="2016-05" db="EMBL/GenBank/DDBJ databases">
        <authorList>
            <person name="Lavstsen T."/>
            <person name="Jespersen J.S."/>
        </authorList>
    </citation>
    <scope>NUCLEOTIDE SEQUENCE [LARGE SCALE GENOMIC DNA]</scope>
</reference>
<evidence type="ECO:0000313" key="3">
    <source>
        <dbReference type="Proteomes" id="UP000078546"/>
    </source>
</evidence>
<evidence type="ECO:0000313" key="4">
    <source>
        <dbReference type="Proteomes" id="UP000078560"/>
    </source>
</evidence>
<dbReference type="EMBL" id="FLQU01000005">
    <property type="protein sequence ID" value="SBS79851.1"/>
    <property type="molecule type" value="Genomic_DNA"/>
</dbReference>
<name>A0A1A8VHH9_PLAOA</name>
<reference evidence="3 4" key="2">
    <citation type="submission" date="2016-05" db="EMBL/GenBank/DDBJ databases">
        <authorList>
            <person name="Naeem Raeece"/>
        </authorList>
    </citation>
    <scope>NUCLEOTIDE SEQUENCE [LARGE SCALE GENOMIC DNA]</scope>
</reference>
<dbReference type="AlphaFoldDB" id="A0A1A8VHH9"/>
<dbReference type="EMBL" id="FLQV01000013">
    <property type="protein sequence ID" value="SBS80348.1"/>
    <property type="molecule type" value="Genomic_DNA"/>
</dbReference>
<dbReference type="Proteomes" id="UP000078560">
    <property type="component" value="Unassembled WGS sequence"/>
</dbReference>
<dbReference type="VEuPathDB" id="PlasmoDB:PocGH01_01014400"/>
<organism evidence="1 4">
    <name type="scientific">Plasmodium ovale curtisi</name>
    <dbReference type="NCBI Taxonomy" id="864141"/>
    <lineage>
        <taxon>Eukaryota</taxon>
        <taxon>Sar</taxon>
        <taxon>Alveolata</taxon>
        <taxon>Apicomplexa</taxon>
        <taxon>Aconoidasida</taxon>
        <taxon>Haemosporida</taxon>
        <taxon>Plasmodiidae</taxon>
        <taxon>Plasmodium</taxon>
        <taxon>Plasmodium (Plasmodium)</taxon>
    </lineage>
</organism>
<proteinExistence type="predicted"/>
<evidence type="ECO:0000313" key="1">
    <source>
        <dbReference type="EMBL" id="SBS79851.1"/>
    </source>
</evidence>
<gene>
    <name evidence="2" type="ORF">POVCU1_000400</name>
    <name evidence="1" type="ORF">POVCU2_0000370</name>
</gene>
<protein>
    <submittedName>
        <fullName evidence="1">Uncharacterized protein</fullName>
    </submittedName>
</protein>
<dbReference type="Proteomes" id="UP000078546">
    <property type="component" value="Unassembled WGS sequence"/>
</dbReference>